<dbReference type="AlphaFoldDB" id="A0A8J7G2A2"/>
<gene>
    <name evidence="1" type="primary">pilM</name>
    <name evidence="1" type="ORF">IRY55_05575</name>
</gene>
<keyword evidence="2" id="KW-1185">Reference proteome</keyword>
<dbReference type="Pfam" id="PF11104">
    <property type="entry name" value="PilM_2"/>
    <property type="match status" value="1"/>
</dbReference>
<organism evidence="1 2">
    <name type="scientific">Savagea serpentis</name>
    <dbReference type="NCBI Taxonomy" id="2785297"/>
    <lineage>
        <taxon>Bacteria</taxon>
        <taxon>Bacillati</taxon>
        <taxon>Bacillota</taxon>
        <taxon>Bacilli</taxon>
        <taxon>Bacillales</taxon>
        <taxon>Caryophanaceae</taxon>
        <taxon>Savagea</taxon>
    </lineage>
</organism>
<dbReference type="Gene3D" id="3.30.1490.300">
    <property type="match status" value="1"/>
</dbReference>
<sequence length="362" mass="41936">MFNRLKQMKWPKLSKQNKEEVEENETNVVTNEPFIAPITLAHQKKKQLIIEMPGNMLMVWSMAQADVAKGTLHTIPLSSDILKEGYVQDEFAFTEQLAALVKERKWRNYEVSTFVPDKSVLYRIIEYPEDVTEETLYDYVSLELNQTIHLPFEDSYFDVQPKVGSDHEAILFATPSDTAMNMLMPFEDAKLKPAVLDIRALSILRTLRYLNIIRRRKTYLIAEWQPNAVIITIYSDRGIEFLRYHSIDYDEALVKVTYNGEKQQYEVEGEVAAYEGALLDPIFEIQQILGFYEFSIHKGAARVEEFVVIGTNPLLSFIVERMKDAMQLPIQLLTDEQMESIHPQFKKEHVALAGMLMRGEQL</sequence>
<accession>A0A8J7G2A2</accession>
<dbReference type="Proteomes" id="UP000622653">
    <property type="component" value="Unassembled WGS sequence"/>
</dbReference>
<dbReference type="RefSeq" id="WP_194562245.1">
    <property type="nucleotide sequence ID" value="NZ_JADKPV010000001.1"/>
</dbReference>
<evidence type="ECO:0000313" key="2">
    <source>
        <dbReference type="Proteomes" id="UP000622653"/>
    </source>
</evidence>
<dbReference type="InterPro" id="IPR005883">
    <property type="entry name" value="PilM"/>
</dbReference>
<proteinExistence type="predicted"/>
<comment type="caution">
    <text evidence="1">The sequence shown here is derived from an EMBL/GenBank/DDBJ whole genome shotgun (WGS) entry which is preliminary data.</text>
</comment>
<reference evidence="1" key="1">
    <citation type="submission" date="2020-11" db="EMBL/GenBank/DDBJ databases">
        <title>Multidrug resistant novel bacterium Savagea serpentis sp. nov., isolated from the scats of a vine snake (Ahaetulla nasuta).</title>
        <authorList>
            <person name="Venkata Ramana V."/>
            <person name="Vikas Patil S."/>
            <person name="Yogita Lugani V."/>
        </authorList>
    </citation>
    <scope>NUCLEOTIDE SEQUENCE</scope>
    <source>
        <strain evidence="1">SN6</strain>
    </source>
</reference>
<protein>
    <submittedName>
        <fullName evidence="1">Pilus assembly protein PilM</fullName>
    </submittedName>
</protein>
<name>A0A8J7G2A2_9BACL</name>
<evidence type="ECO:0000313" key="1">
    <source>
        <dbReference type="EMBL" id="MBF4500830.1"/>
    </source>
</evidence>
<dbReference type="Gene3D" id="3.30.420.40">
    <property type="match status" value="2"/>
</dbReference>
<dbReference type="EMBL" id="JADKPV010000001">
    <property type="protein sequence ID" value="MBF4500830.1"/>
    <property type="molecule type" value="Genomic_DNA"/>
</dbReference>